<keyword evidence="3" id="KW-1185">Reference proteome</keyword>
<evidence type="ECO:0000259" key="1">
    <source>
        <dbReference type="Pfam" id="PF10543"/>
    </source>
</evidence>
<evidence type="ECO:0000313" key="3">
    <source>
        <dbReference type="Proteomes" id="UP000242219"/>
    </source>
</evidence>
<comment type="caution">
    <text evidence="2">The sequence shown here is derived from an EMBL/GenBank/DDBJ whole genome shotgun (WGS) entry which is preliminary data.</text>
</comment>
<dbReference type="EMBL" id="MJUW02000056">
    <property type="protein sequence ID" value="OQD46121.1"/>
    <property type="molecule type" value="Genomic_DNA"/>
</dbReference>
<dbReference type="Proteomes" id="UP000242219">
    <property type="component" value="Unassembled WGS sequence"/>
</dbReference>
<feature type="domain" description="KilA-N DNA-binding" evidence="1">
    <location>
        <begin position="14"/>
        <end position="92"/>
    </location>
</feature>
<gene>
    <name evidence="2" type="ORF">BIY37_04690</name>
</gene>
<accession>A0A1V6M135</accession>
<feature type="domain" description="KilA-N DNA-binding" evidence="1">
    <location>
        <begin position="150"/>
        <end position="232"/>
    </location>
</feature>
<protein>
    <recommendedName>
        <fullName evidence="1">KilA-N DNA-binding domain-containing protein</fullName>
    </recommendedName>
</protein>
<dbReference type="Pfam" id="PF10543">
    <property type="entry name" value="ORF6N"/>
    <property type="match status" value="2"/>
</dbReference>
<organism evidence="2 3">
    <name type="scientific">Candidatus Brocadia sapporoensis</name>
    <dbReference type="NCBI Taxonomy" id="392547"/>
    <lineage>
        <taxon>Bacteria</taxon>
        <taxon>Pseudomonadati</taxon>
        <taxon>Planctomycetota</taxon>
        <taxon>Candidatus Brocadiia</taxon>
        <taxon>Candidatus Brocadiales</taxon>
        <taxon>Candidatus Brocadiaceae</taxon>
        <taxon>Candidatus Brocadia</taxon>
    </lineage>
</organism>
<reference evidence="2 3" key="1">
    <citation type="journal article" date="2016" name="Genome Announc.">
        <title>Draft Genome Sequence of the Anaerobic Ammonium-Oxidizing Bacterium 'Candidatus Brocadia sp. 40'.</title>
        <authorList>
            <person name="Ali M."/>
            <person name="Haroon M.F."/>
            <person name="Narita Y."/>
            <person name="Zhang L."/>
            <person name="Rangel Shaw D."/>
            <person name="Okabe S."/>
            <person name="Saikaly P.E."/>
        </authorList>
    </citation>
    <scope>NUCLEOTIDE SEQUENCE [LARGE SCALE GENOMIC DNA]</scope>
    <source>
        <strain evidence="2 3">40</strain>
    </source>
</reference>
<proteinExistence type="predicted"/>
<dbReference type="InterPro" id="IPR018873">
    <property type="entry name" value="KilA-N_DNA-bd_domain"/>
</dbReference>
<sequence>MLEKAGEKRLEDRVIELQGKPPCMLDKDLARIYGVETRRLNEARERNPRKFVEDVDYFQLTQDEVKAVDLDWKGGHLPYIYTKRGAYMFATILSTDEAIQQALAEFETLSEFPRPGRNRGLHGRHFTKTISTGGMTMLEKAGEKRLEDRVIELQGKPPCMLDKDLARAYGVETRALNQARERNPKKFTEGVNFYQLTKEEVTVCDHLGEADKYRSSLPYVYTEEGAYMFATILNTDEAIRHAMAIVKGFCTYSLLMEEVKSGRITLKPNPQPERNEVVFENMRRELLERSPLWRKILRYKGLGLNHHEIALLTHKQIATVRRNVRRMEACGLLVPPQNLPKLQKCVEYFKNRLN</sequence>
<evidence type="ECO:0000313" key="2">
    <source>
        <dbReference type="EMBL" id="OQD46121.1"/>
    </source>
</evidence>
<dbReference type="AlphaFoldDB" id="A0A1V6M135"/>
<name>A0A1V6M135_9BACT</name>
<dbReference type="RefSeq" id="WP_070066665.1">
    <property type="nucleotide sequence ID" value="NZ_MJUW02000056.1"/>
</dbReference>